<organism evidence="2 3">
    <name type="scientific">Rhodofomes roseus</name>
    <dbReference type="NCBI Taxonomy" id="34475"/>
    <lineage>
        <taxon>Eukaryota</taxon>
        <taxon>Fungi</taxon>
        <taxon>Dikarya</taxon>
        <taxon>Basidiomycota</taxon>
        <taxon>Agaricomycotina</taxon>
        <taxon>Agaricomycetes</taxon>
        <taxon>Polyporales</taxon>
        <taxon>Rhodofomes</taxon>
    </lineage>
</organism>
<accession>A0A4Y9XNZ5</accession>
<dbReference type="InterPro" id="IPR040521">
    <property type="entry name" value="KDZ"/>
</dbReference>
<dbReference type="PANTHER" id="PTHR33096:SF1">
    <property type="entry name" value="CXC1-LIKE CYSTEINE CLUSTER ASSOCIATED WITH KDZ TRANSPOSASES DOMAIN-CONTAINING PROTEIN"/>
    <property type="match status" value="1"/>
</dbReference>
<evidence type="ECO:0000313" key="2">
    <source>
        <dbReference type="EMBL" id="TFY51826.1"/>
    </source>
</evidence>
<feature type="region of interest" description="Disordered" evidence="1">
    <location>
        <begin position="897"/>
        <end position="945"/>
    </location>
</feature>
<protein>
    <recommendedName>
        <fullName evidence="4">CxC2-like cysteine cluster KDZ transposase-associated domain-containing protein</fullName>
    </recommendedName>
</protein>
<name>A0A4Y9XNZ5_9APHY</name>
<evidence type="ECO:0000256" key="1">
    <source>
        <dbReference type="SAM" id="MobiDB-lite"/>
    </source>
</evidence>
<evidence type="ECO:0008006" key="4">
    <source>
        <dbReference type="Google" id="ProtNLM"/>
    </source>
</evidence>
<comment type="caution">
    <text evidence="2">The sequence shown here is derived from an EMBL/GenBank/DDBJ whole genome shotgun (WGS) entry which is preliminary data.</text>
</comment>
<feature type="compositionally biased region" description="Acidic residues" evidence="1">
    <location>
        <begin position="931"/>
        <end position="945"/>
    </location>
</feature>
<feature type="compositionally biased region" description="Basic and acidic residues" evidence="1">
    <location>
        <begin position="7"/>
        <end position="18"/>
    </location>
</feature>
<dbReference type="AlphaFoldDB" id="A0A4Y9XNZ5"/>
<feature type="compositionally biased region" description="Polar residues" evidence="1">
    <location>
        <begin position="116"/>
        <end position="127"/>
    </location>
</feature>
<dbReference type="Pfam" id="PF18758">
    <property type="entry name" value="KDZ"/>
    <property type="match status" value="1"/>
</dbReference>
<feature type="region of interest" description="Disordered" evidence="1">
    <location>
        <begin position="116"/>
        <end position="149"/>
    </location>
</feature>
<evidence type="ECO:0000313" key="3">
    <source>
        <dbReference type="Proteomes" id="UP000298390"/>
    </source>
</evidence>
<proteinExistence type="predicted"/>
<dbReference type="STRING" id="34475.A0A4Y9XNZ5"/>
<feature type="compositionally biased region" description="Basic and acidic residues" evidence="1">
    <location>
        <begin position="347"/>
        <end position="367"/>
    </location>
</feature>
<feature type="compositionally biased region" description="Low complexity" evidence="1">
    <location>
        <begin position="902"/>
        <end position="918"/>
    </location>
</feature>
<feature type="region of interest" description="Disordered" evidence="1">
    <location>
        <begin position="347"/>
        <end position="387"/>
    </location>
</feature>
<feature type="compositionally biased region" description="Acidic residues" evidence="1">
    <location>
        <begin position="45"/>
        <end position="55"/>
    </location>
</feature>
<sequence length="956" mass="108715">MQLRGLSRKDHGLVEDIRGSGLPQDGDWQMTDVTDVGREGQEASGADEDSGDWIDEVDDEGTFAHALRDILDSRWKQRWYKDPRTWQDHRKRMDEHWGAVLPKLIDAYIAWRYPTPSSTNAQPSQSPGDHEHGIDNSTANDNAPDQPPPNVAADGFNIRVFDIYSLAESAYITRPATFDSEAPCIVASGYLGTTPIRPSLAISLRSLELLRSIRRFKASYSVEAFAKLLCYYYKITYERRYREMLFNAYEIYLAMVRGVEKRVRGVLGRDSPNWRVLNACPPCGYQLDNEPDLRWQRMLCLDGNNSLKRLRPLGNRTQGDTRVFADSDYYLPQDFVDTFAHEVKSRRDDSSAADLDHEVEPPDDRPQIADTGGDPADDVPDDSPLKTCTQNWKAAAAEANQKMWGILTRQGFSQSGELAKYPLAITSKALETFDGAILQAYDIGCSFGSIIANSRLGPQFERRRCRSCVNAFHGYTHNYACQCNNHPNVIEGMGLQDMETLERIFSASNHLASVTCYATPYRRRLLIDEFFSQWDDEKYANLSQYIYNNFVQASKIIETETPALAETMESLRITFDDLERWYVEERKYFETLGKETPWDVHAMAYVEALEELRTLTNKLDVVSDNFLATIPSDYNFQMPATGAIDYAAETSRTRKLETEKRHLRERYNAQLADVMQLEETMGITRRWEPTDESYLATAKYIANREYLRALDNLQRLVVQRLFELHKLNLQNTAYRVRTHIAKALQKRSKAIQNAVKVYNAAAVALNPPRPTVDWSKVSHYSFLDEFALLQDTRDDVREKPWSTPLAREVMRKARRLDRAREELKHCQVEALRLYTSIADELDAFTSALIRLRAEGSPLWGAAKEYCARRLAVNTRHISRLEQLASLDGFSAVLQRGHRKGTSPVASNPAASPPSESLSDMVGTSSRAQDIDKEDEGDSDDDELEGDIGALVDFIAT</sequence>
<dbReference type="EMBL" id="SEKV01001098">
    <property type="protein sequence ID" value="TFY51826.1"/>
    <property type="molecule type" value="Genomic_DNA"/>
</dbReference>
<dbReference type="PANTHER" id="PTHR33096">
    <property type="entry name" value="CXC2 DOMAIN-CONTAINING PROTEIN"/>
    <property type="match status" value="1"/>
</dbReference>
<dbReference type="Proteomes" id="UP000298390">
    <property type="component" value="Unassembled WGS sequence"/>
</dbReference>
<gene>
    <name evidence="2" type="ORF">EVJ58_g10360</name>
</gene>
<feature type="region of interest" description="Disordered" evidence="1">
    <location>
        <begin position="1"/>
        <end position="55"/>
    </location>
</feature>
<reference evidence="2 3" key="1">
    <citation type="submission" date="2019-01" db="EMBL/GenBank/DDBJ databases">
        <title>Genome sequencing of the rare red list fungi Fomitopsis rosea.</title>
        <authorList>
            <person name="Buettner E."/>
            <person name="Kellner H."/>
        </authorList>
    </citation>
    <scope>NUCLEOTIDE SEQUENCE [LARGE SCALE GENOMIC DNA]</scope>
    <source>
        <strain evidence="2 3">DSM 105464</strain>
    </source>
</reference>